<feature type="chain" id="PRO_5031087925" evidence="1">
    <location>
        <begin position="20"/>
        <end position="119"/>
    </location>
</feature>
<evidence type="ECO:0000313" key="3">
    <source>
        <dbReference type="Proteomes" id="UP000546173"/>
    </source>
</evidence>
<protein>
    <submittedName>
        <fullName evidence="2">Uncharacterized protein</fullName>
    </submittedName>
</protein>
<gene>
    <name evidence="2" type="ORF">H7993_14915</name>
</gene>
<feature type="signal peptide" evidence="1">
    <location>
        <begin position="1"/>
        <end position="19"/>
    </location>
</feature>
<sequence>MTRITFLLLAALCSPSVLATTVDAYEADPLTLLDEHGKSQGRLPVKDAPKPPLQVLTAHPNLDQVQVELGGRKVWLDTMDLRLSEGKIVTTPCESLPISQKADTRNASTIGFGSGCSKP</sequence>
<proteinExistence type="predicted"/>
<keyword evidence="3" id="KW-1185">Reference proteome</keyword>
<name>A0A7X1G726_9PSED</name>
<dbReference type="EMBL" id="JACMYH010000004">
    <property type="protein sequence ID" value="MBC2679686.1"/>
    <property type="molecule type" value="Genomic_DNA"/>
</dbReference>
<dbReference type="Proteomes" id="UP000546173">
    <property type="component" value="Unassembled WGS sequence"/>
</dbReference>
<evidence type="ECO:0000256" key="1">
    <source>
        <dbReference type="SAM" id="SignalP"/>
    </source>
</evidence>
<reference evidence="2 3" key="1">
    <citation type="submission" date="2020-08" db="EMBL/GenBank/DDBJ databases">
        <title>Pseudomonas sp. nov.</title>
        <authorList>
            <person name="Gieschler S."/>
            <person name="Fiedler G."/>
            <person name="Brinks E."/>
            <person name="Boehnlein C."/>
            <person name="Franz C.M.A.P."/>
            <person name="Kabisch J."/>
        </authorList>
    </citation>
    <scope>NUCLEOTIDE SEQUENCE [LARGE SCALE GENOMIC DNA]</scope>
    <source>
        <strain evidence="2 3">MBT-2</strain>
    </source>
</reference>
<organism evidence="2 3">
    <name type="scientific">Pseudomonas baltica</name>
    <dbReference type="NCBI Taxonomy" id="2762576"/>
    <lineage>
        <taxon>Bacteria</taxon>
        <taxon>Pseudomonadati</taxon>
        <taxon>Pseudomonadota</taxon>
        <taxon>Gammaproteobacteria</taxon>
        <taxon>Pseudomonadales</taxon>
        <taxon>Pseudomonadaceae</taxon>
        <taxon>Pseudomonas</taxon>
    </lineage>
</organism>
<dbReference type="AlphaFoldDB" id="A0A7X1G726"/>
<keyword evidence="1" id="KW-0732">Signal</keyword>
<dbReference type="RefSeq" id="WP_185794854.1">
    <property type="nucleotide sequence ID" value="NZ_JACMYH010000004.1"/>
</dbReference>
<accession>A0A7X1G726</accession>
<comment type="caution">
    <text evidence="2">The sequence shown here is derived from an EMBL/GenBank/DDBJ whole genome shotgun (WGS) entry which is preliminary data.</text>
</comment>
<evidence type="ECO:0000313" key="2">
    <source>
        <dbReference type="EMBL" id="MBC2679686.1"/>
    </source>
</evidence>